<keyword evidence="2" id="KW-1185">Reference proteome</keyword>
<evidence type="ECO:0008006" key="3">
    <source>
        <dbReference type="Google" id="ProtNLM"/>
    </source>
</evidence>
<protein>
    <recommendedName>
        <fullName evidence="3">Ribbon-helix-helix protein, CopG family</fullName>
    </recommendedName>
</protein>
<sequence>MTEPKSERIITPLPKSLVDAIDDYRFTNRLPSRAEAMRRILEAGLAALGAPDPRGSKPDSGA</sequence>
<dbReference type="Proteomes" id="UP001243009">
    <property type="component" value="Unassembled WGS sequence"/>
</dbReference>
<dbReference type="EMBL" id="JAUTWS010000152">
    <property type="protein sequence ID" value="MDO9714028.1"/>
    <property type="molecule type" value="Genomic_DNA"/>
</dbReference>
<dbReference type="RefSeq" id="WP_305108872.1">
    <property type="nucleotide sequence ID" value="NZ_JAUTWS010000152.1"/>
</dbReference>
<organism evidence="1 2">
    <name type="scientific">Paracraurococcus lichenis</name>
    <dbReference type="NCBI Taxonomy" id="3064888"/>
    <lineage>
        <taxon>Bacteria</taxon>
        <taxon>Pseudomonadati</taxon>
        <taxon>Pseudomonadota</taxon>
        <taxon>Alphaproteobacteria</taxon>
        <taxon>Acetobacterales</taxon>
        <taxon>Roseomonadaceae</taxon>
        <taxon>Paracraurococcus</taxon>
    </lineage>
</organism>
<name>A0ABT9ECU4_9PROT</name>
<reference evidence="1 2" key="1">
    <citation type="submission" date="2023-08" db="EMBL/GenBank/DDBJ databases">
        <title>The draft genome sequence of Paracraurococcus sp. LOR1-02.</title>
        <authorList>
            <person name="Kingkaew E."/>
            <person name="Tanasupawat S."/>
        </authorList>
    </citation>
    <scope>NUCLEOTIDE SEQUENCE [LARGE SCALE GENOMIC DNA]</scope>
    <source>
        <strain evidence="1 2">LOR1-02</strain>
    </source>
</reference>
<gene>
    <name evidence="1" type="ORF">Q7A36_37350</name>
</gene>
<proteinExistence type="predicted"/>
<comment type="caution">
    <text evidence="1">The sequence shown here is derived from an EMBL/GenBank/DDBJ whole genome shotgun (WGS) entry which is preliminary data.</text>
</comment>
<evidence type="ECO:0000313" key="1">
    <source>
        <dbReference type="EMBL" id="MDO9714028.1"/>
    </source>
</evidence>
<accession>A0ABT9ECU4</accession>
<evidence type="ECO:0000313" key="2">
    <source>
        <dbReference type="Proteomes" id="UP001243009"/>
    </source>
</evidence>